<dbReference type="KEGG" id="spsw:Sps_03789"/>
<dbReference type="RefSeq" id="WP_077753879.1">
    <property type="nucleotide sequence ID" value="NZ_CP014782.1"/>
</dbReference>
<protein>
    <recommendedName>
        <fullName evidence="3">Flagella biosynthesis chaperone for FliD, FliT</fullName>
    </recommendedName>
</protein>
<accession>A0A1S6HTM6</accession>
<keyword evidence="2" id="KW-1185">Reference proteome</keyword>
<sequence length="106" mass="12382">MKELNRVNEALSLSLLHLDEIDVNDDTGDKLVSDLHGLLGQRQHLLELLVADNEFDDREYLEQQLTLTQKYKLQASKVMRHRQDLLHSGKKSQRQINVYKTIDSNR</sequence>
<evidence type="ECO:0000313" key="2">
    <source>
        <dbReference type="Proteomes" id="UP000189545"/>
    </source>
</evidence>
<gene>
    <name evidence="1" type="ORF">Sps_03789</name>
</gene>
<dbReference type="AlphaFoldDB" id="A0A1S6HTM6"/>
<dbReference type="OrthoDB" id="6267576at2"/>
<evidence type="ECO:0008006" key="3">
    <source>
        <dbReference type="Google" id="ProtNLM"/>
    </source>
</evidence>
<proteinExistence type="predicted"/>
<reference evidence="1 2" key="1">
    <citation type="submission" date="2016-03" db="EMBL/GenBank/DDBJ databases">
        <title>Complete genome sequence of Shewanella psychrophila WP2, a deep sea bacterium isolated from west Pacific sediment.</title>
        <authorList>
            <person name="Xu G."/>
            <person name="Jian H."/>
        </authorList>
    </citation>
    <scope>NUCLEOTIDE SEQUENCE [LARGE SCALE GENOMIC DNA]</scope>
    <source>
        <strain evidence="1 2">WP2</strain>
    </source>
</reference>
<dbReference type="STRING" id="225848.Sps_03789"/>
<dbReference type="Proteomes" id="UP000189545">
    <property type="component" value="Chromosome"/>
</dbReference>
<evidence type="ECO:0000313" key="1">
    <source>
        <dbReference type="EMBL" id="AQS38906.1"/>
    </source>
</evidence>
<dbReference type="EMBL" id="CP014782">
    <property type="protein sequence ID" value="AQS38906.1"/>
    <property type="molecule type" value="Genomic_DNA"/>
</dbReference>
<name>A0A1S6HTM6_9GAMM</name>
<organism evidence="1 2">
    <name type="scientific">Shewanella psychrophila</name>
    <dbReference type="NCBI Taxonomy" id="225848"/>
    <lineage>
        <taxon>Bacteria</taxon>
        <taxon>Pseudomonadati</taxon>
        <taxon>Pseudomonadota</taxon>
        <taxon>Gammaproteobacteria</taxon>
        <taxon>Alteromonadales</taxon>
        <taxon>Shewanellaceae</taxon>
        <taxon>Shewanella</taxon>
    </lineage>
</organism>